<keyword evidence="6" id="KW-0408">Iron</keyword>
<keyword evidence="3 11" id="KW-1134">Transmembrane beta strand</keyword>
<accession>A0ABT0RMS6</accession>
<dbReference type="Pfam" id="PF07715">
    <property type="entry name" value="Plug"/>
    <property type="match status" value="1"/>
</dbReference>
<keyword evidence="10 11" id="KW-0998">Cell outer membrane</keyword>
<feature type="chain" id="PRO_5045916119" evidence="14">
    <location>
        <begin position="27"/>
        <end position="798"/>
    </location>
</feature>
<evidence type="ECO:0000256" key="9">
    <source>
        <dbReference type="ARBA" id="ARBA00023136"/>
    </source>
</evidence>
<dbReference type="PANTHER" id="PTHR32552">
    <property type="entry name" value="FERRICHROME IRON RECEPTOR-RELATED"/>
    <property type="match status" value="1"/>
</dbReference>
<evidence type="ECO:0000313" key="17">
    <source>
        <dbReference type="EMBL" id="MCL6683890.1"/>
    </source>
</evidence>
<dbReference type="Gene3D" id="2.40.170.20">
    <property type="entry name" value="TonB-dependent receptor, beta-barrel domain"/>
    <property type="match status" value="1"/>
</dbReference>
<keyword evidence="17" id="KW-0675">Receptor</keyword>
<feature type="signal peptide" evidence="14">
    <location>
        <begin position="1"/>
        <end position="26"/>
    </location>
</feature>
<keyword evidence="2 11" id="KW-0813">Transport</keyword>
<proteinExistence type="inferred from homology"/>
<evidence type="ECO:0000313" key="18">
    <source>
        <dbReference type="Proteomes" id="UP001165363"/>
    </source>
</evidence>
<keyword evidence="18" id="KW-1185">Reference proteome</keyword>
<feature type="domain" description="TonB-dependent receptor-like beta-barrel" evidence="15">
    <location>
        <begin position="306"/>
        <end position="761"/>
    </location>
</feature>
<organism evidence="17 18">
    <name type="scientific">Sphingomonas alba</name>
    <dbReference type="NCBI Taxonomy" id="2908208"/>
    <lineage>
        <taxon>Bacteria</taxon>
        <taxon>Pseudomonadati</taxon>
        <taxon>Pseudomonadota</taxon>
        <taxon>Alphaproteobacteria</taxon>
        <taxon>Sphingomonadales</taxon>
        <taxon>Sphingomonadaceae</taxon>
        <taxon>Sphingomonas</taxon>
    </lineage>
</organism>
<dbReference type="Proteomes" id="UP001165363">
    <property type="component" value="Unassembled WGS sequence"/>
</dbReference>
<comment type="similarity">
    <text evidence="11 12">Belongs to the TonB-dependent receptor family.</text>
</comment>
<evidence type="ECO:0000256" key="10">
    <source>
        <dbReference type="ARBA" id="ARBA00023237"/>
    </source>
</evidence>
<sequence length="798" mass="87279">MRKIDLARAILLGSSAAFIFAVPASAQTAAETNQQANDQPASAEATTAANDEGKDTATDENITVTARRTSERLQDVPAAVSAFNERTLDRLQAVDPTGLQGAVPNLNIVQGRGSSNAMNIYIRGVGQPDALQTFDPAVGVYVDDVYLSRIRGTQLDLLDIDRIEVLRGPQGTLYGKNTIGGALKVVTHRPGDDFRASGSIAIGSYNQFEAKGVVSGPIAAGISLGLALLTSKHDGYVKDELNDREYNDKDTKALRGDIAITPIENLRIDISGDYTWEDTAMTVGQPLNDLTTAYTPFFGTILPVGNLYEDGYHFTAQISPNLPNSLELRHRGLSGTVAYDVSDQLTLKSITALRKMDTADNIDIDASIWNTGDVFVGVDQKQFSQEFQALYKSERLSGVAGLYYLNERIKSHQEAYGSDYLRFSPLVAPPAFLRTIDDDLSTKSYAAFVNGTYAVMPNVNLSAGIRFTHESKDYDRSTTRYIGGAFYDIFPFSGKDHWNDWSPMASIDYHPTEDVMVYAKVSKGFKSGGFNGRANSVQESTEYDPETVSSYEAGVKTRWFDQLTLNLTIFHNDYKDFQARVGGCGEIDPITLSCTPLLSVLNAGKLRIQGAELEAAWTPVRGLLLDSQVGYLDAEYKEFDDTRFPDGSVGGPPFPNGSRAFQTPAFSPKWTIRGGAQYSFEIGNAGNLTIGGQARYKSRTALAVDNTYILYPPTPGGSTNGTGTDVEVPGLFQKGYWLADARIVWEDLGKHLALGLYANNLFDKEYRTDAQEFSSVGSIRTVYYGAPRTFTLRFTARY</sequence>
<keyword evidence="14" id="KW-0732">Signal</keyword>
<evidence type="ECO:0000256" key="8">
    <source>
        <dbReference type="ARBA" id="ARBA00023077"/>
    </source>
</evidence>
<evidence type="ECO:0000256" key="6">
    <source>
        <dbReference type="ARBA" id="ARBA00023004"/>
    </source>
</evidence>
<protein>
    <submittedName>
        <fullName evidence="17">TonB-dependent receptor</fullName>
    </submittedName>
</protein>
<evidence type="ECO:0000256" key="11">
    <source>
        <dbReference type="PROSITE-ProRule" id="PRU01360"/>
    </source>
</evidence>
<dbReference type="CDD" id="cd01347">
    <property type="entry name" value="ligand_gated_channel"/>
    <property type="match status" value="1"/>
</dbReference>
<evidence type="ECO:0000256" key="3">
    <source>
        <dbReference type="ARBA" id="ARBA00022452"/>
    </source>
</evidence>
<keyword evidence="5 11" id="KW-0812">Transmembrane</keyword>
<evidence type="ECO:0000256" key="4">
    <source>
        <dbReference type="ARBA" id="ARBA00022496"/>
    </source>
</evidence>
<keyword evidence="7" id="KW-0406">Ion transport</keyword>
<keyword evidence="8 12" id="KW-0798">TonB box</keyword>
<evidence type="ECO:0000256" key="1">
    <source>
        <dbReference type="ARBA" id="ARBA00004571"/>
    </source>
</evidence>
<dbReference type="PANTHER" id="PTHR32552:SF81">
    <property type="entry name" value="TONB-DEPENDENT OUTER MEMBRANE RECEPTOR"/>
    <property type="match status" value="1"/>
</dbReference>
<dbReference type="InterPro" id="IPR039426">
    <property type="entry name" value="TonB-dep_rcpt-like"/>
</dbReference>
<name>A0ABT0RMS6_9SPHN</name>
<dbReference type="InterPro" id="IPR012910">
    <property type="entry name" value="Plug_dom"/>
</dbReference>
<reference evidence="17" key="1">
    <citation type="submission" date="2022-05" db="EMBL/GenBank/DDBJ databases">
        <authorList>
            <person name="Jo J.-H."/>
            <person name="Im W.-T."/>
        </authorList>
    </citation>
    <scope>NUCLEOTIDE SEQUENCE</scope>
    <source>
        <strain evidence="17">SE158</strain>
    </source>
</reference>
<evidence type="ECO:0000256" key="7">
    <source>
        <dbReference type="ARBA" id="ARBA00023065"/>
    </source>
</evidence>
<feature type="region of interest" description="Disordered" evidence="13">
    <location>
        <begin position="31"/>
        <end position="59"/>
    </location>
</feature>
<dbReference type="Pfam" id="PF00593">
    <property type="entry name" value="TonB_dep_Rec_b-barrel"/>
    <property type="match status" value="1"/>
</dbReference>
<keyword evidence="9 11" id="KW-0472">Membrane</keyword>
<dbReference type="EMBL" id="JAMGBD010000001">
    <property type="protein sequence ID" value="MCL6683890.1"/>
    <property type="molecule type" value="Genomic_DNA"/>
</dbReference>
<dbReference type="RefSeq" id="WP_249848012.1">
    <property type="nucleotide sequence ID" value="NZ_JAMGBD010000001.1"/>
</dbReference>
<evidence type="ECO:0000256" key="5">
    <source>
        <dbReference type="ARBA" id="ARBA00022692"/>
    </source>
</evidence>
<evidence type="ECO:0000259" key="15">
    <source>
        <dbReference type="Pfam" id="PF00593"/>
    </source>
</evidence>
<evidence type="ECO:0000256" key="2">
    <source>
        <dbReference type="ARBA" id="ARBA00022448"/>
    </source>
</evidence>
<dbReference type="InterPro" id="IPR000531">
    <property type="entry name" value="Beta-barrel_TonB"/>
</dbReference>
<evidence type="ECO:0000259" key="16">
    <source>
        <dbReference type="Pfam" id="PF07715"/>
    </source>
</evidence>
<comment type="caution">
    <text evidence="17">The sequence shown here is derived from an EMBL/GenBank/DDBJ whole genome shotgun (WGS) entry which is preliminary data.</text>
</comment>
<evidence type="ECO:0000256" key="13">
    <source>
        <dbReference type="SAM" id="MobiDB-lite"/>
    </source>
</evidence>
<keyword evidence="4" id="KW-0410">Iron transport</keyword>
<feature type="domain" description="TonB-dependent receptor plug" evidence="16">
    <location>
        <begin position="73"/>
        <end position="182"/>
    </location>
</feature>
<evidence type="ECO:0000256" key="14">
    <source>
        <dbReference type="SAM" id="SignalP"/>
    </source>
</evidence>
<gene>
    <name evidence="17" type="ORF">LZ536_08245</name>
</gene>
<comment type="subcellular location">
    <subcellularLocation>
        <location evidence="1 11">Cell outer membrane</location>
        <topology evidence="1 11">Multi-pass membrane protein</topology>
    </subcellularLocation>
</comment>
<evidence type="ECO:0000256" key="12">
    <source>
        <dbReference type="RuleBase" id="RU003357"/>
    </source>
</evidence>
<dbReference type="PROSITE" id="PS52016">
    <property type="entry name" value="TONB_DEPENDENT_REC_3"/>
    <property type="match status" value="1"/>
</dbReference>
<dbReference type="InterPro" id="IPR036942">
    <property type="entry name" value="Beta-barrel_TonB_sf"/>
</dbReference>
<dbReference type="SUPFAM" id="SSF56935">
    <property type="entry name" value="Porins"/>
    <property type="match status" value="1"/>
</dbReference>